<dbReference type="Proteomes" id="UP000186015">
    <property type="component" value="Unassembled WGS sequence"/>
</dbReference>
<evidence type="ECO:0000313" key="1">
    <source>
        <dbReference type="EMBL" id="SEK57613.1"/>
    </source>
</evidence>
<dbReference type="AlphaFoldDB" id="A0A1H7I4V5"/>
<gene>
    <name evidence="1" type="ORF">SAMN05216469_103248</name>
</gene>
<name>A0A1H7I4V5_RUMAL</name>
<protein>
    <submittedName>
        <fullName evidence="1">Uncharacterized protein</fullName>
    </submittedName>
</protein>
<dbReference type="RefSeq" id="WP_170844255.1">
    <property type="nucleotide sequence ID" value="NZ_FOAT01000003.1"/>
</dbReference>
<reference evidence="1 2" key="1">
    <citation type="submission" date="2016-10" db="EMBL/GenBank/DDBJ databases">
        <authorList>
            <person name="de Groot N.N."/>
        </authorList>
    </citation>
    <scope>NUCLEOTIDE SEQUENCE [LARGE SCALE GENOMIC DNA]</scope>
    <source>
        <strain evidence="1 2">KH2T6</strain>
    </source>
</reference>
<sequence length="58" mass="6670">MEIKKINDKIKLNEENVKAERDEYACHHDCIEYYYTGSTGAKGCRRGSTVSAKTTRAW</sequence>
<accession>A0A1H7I4V5</accession>
<evidence type="ECO:0000313" key="2">
    <source>
        <dbReference type="Proteomes" id="UP000186015"/>
    </source>
</evidence>
<proteinExistence type="predicted"/>
<dbReference type="EMBL" id="FOAT01000003">
    <property type="protein sequence ID" value="SEK57613.1"/>
    <property type="molecule type" value="Genomic_DNA"/>
</dbReference>
<organism evidence="1 2">
    <name type="scientific">Ruminococcus albus</name>
    <dbReference type="NCBI Taxonomy" id="1264"/>
    <lineage>
        <taxon>Bacteria</taxon>
        <taxon>Bacillati</taxon>
        <taxon>Bacillota</taxon>
        <taxon>Clostridia</taxon>
        <taxon>Eubacteriales</taxon>
        <taxon>Oscillospiraceae</taxon>
        <taxon>Ruminococcus</taxon>
    </lineage>
</organism>